<dbReference type="GO" id="GO:0016740">
    <property type="term" value="F:transferase activity"/>
    <property type="evidence" value="ECO:0007669"/>
    <property type="project" value="UniProtKB-KW"/>
</dbReference>
<evidence type="ECO:0000259" key="1">
    <source>
        <dbReference type="Pfam" id="PF00534"/>
    </source>
</evidence>
<dbReference type="Pfam" id="PF00534">
    <property type="entry name" value="Glycos_transf_1"/>
    <property type="match status" value="1"/>
</dbReference>
<feature type="domain" description="Glycosyltransferase subfamily 4-like N-terminal" evidence="2">
    <location>
        <begin position="21"/>
        <end position="182"/>
    </location>
</feature>
<keyword evidence="3" id="KW-0808">Transferase</keyword>
<dbReference type="Proteomes" id="UP000185490">
    <property type="component" value="Chromosome"/>
</dbReference>
<dbReference type="Pfam" id="PF13439">
    <property type="entry name" value="Glyco_transf_4"/>
    <property type="match status" value="1"/>
</dbReference>
<organism evidence="3 4">
    <name type="scientific">Thermosipho melanesiensis</name>
    <dbReference type="NCBI Taxonomy" id="46541"/>
    <lineage>
        <taxon>Bacteria</taxon>
        <taxon>Thermotogati</taxon>
        <taxon>Thermotogota</taxon>
        <taxon>Thermotogae</taxon>
        <taxon>Thermotogales</taxon>
        <taxon>Fervidobacteriaceae</taxon>
        <taxon>Thermosipho</taxon>
    </lineage>
</organism>
<proteinExistence type="predicted"/>
<keyword evidence="4" id="KW-1185">Reference proteome</keyword>
<accession>A0ABM6GEQ0</accession>
<evidence type="ECO:0000259" key="2">
    <source>
        <dbReference type="Pfam" id="PF13439"/>
    </source>
</evidence>
<dbReference type="Gene3D" id="3.40.50.2000">
    <property type="entry name" value="Glycogen Phosphorylase B"/>
    <property type="match status" value="2"/>
</dbReference>
<dbReference type="InterPro" id="IPR001296">
    <property type="entry name" value="Glyco_trans_1"/>
</dbReference>
<evidence type="ECO:0000313" key="4">
    <source>
        <dbReference type="Proteomes" id="UP000185490"/>
    </source>
</evidence>
<dbReference type="PANTHER" id="PTHR12526:SF630">
    <property type="entry name" value="GLYCOSYLTRANSFERASE"/>
    <property type="match status" value="1"/>
</dbReference>
<gene>
    <name evidence="3" type="ORF">BW47_05695</name>
</gene>
<reference evidence="3 4" key="1">
    <citation type="submission" date="2014-02" db="EMBL/GenBank/DDBJ databases">
        <title>Diversity of Thermotogales isolates from hydrothermal vents.</title>
        <authorList>
            <person name="Haverkamp T.H.A."/>
            <person name="Lossouarn J."/>
            <person name="Geslin C."/>
            <person name="Nesbo C.L."/>
        </authorList>
    </citation>
    <scope>NUCLEOTIDE SEQUENCE [LARGE SCALE GENOMIC DNA]</scope>
    <source>
        <strain evidence="3 4">431</strain>
    </source>
</reference>
<dbReference type="SUPFAM" id="SSF53756">
    <property type="entry name" value="UDP-Glycosyltransferase/glycogen phosphorylase"/>
    <property type="match status" value="1"/>
</dbReference>
<name>A0ABM6GEQ0_9BACT</name>
<dbReference type="PANTHER" id="PTHR12526">
    <property type="entry name" value="GLYCOSYLTRANSFERASE"/>
    <property type="match status" value="1"/>
</dbReference>
<dbReference type="RefSeq" id="WP_012057284.1">
    <property type="nucleotide sequence ID" value="NZ_CP007389.1"/>
</dbReference>
<dbReference type="InterPro" id="IPR028098">
    <property type="entry name" value="Glyco_trans_4-like_N"/>
</dbReference>
<dbReference type="EMBL" id="CP007389">
    <property type="protein sequence ID" value="APT74041.1"/>
    <property type="molecule type" value="Genomic_DNA"/>
</dbReference>
<feature type="domain" description="Glycosyl transferase family 1" evidence="1">
    <location>
        <begin position="192"/>
        <end position="320"/>
    </location>
</feature>
<protein>
    <submittedName>
        <fullName evidence="3">Glycosyl transferase family 1</fullName>
    </submittedName>
</protein>
<evidence type="ECO:0000313" key="3">
    <source>
        <dbReference type="EMBL" id="APT74041.1"/>
    </source>
</evidence>
<sequence length="369" mass="42745">MAKKRILQIITRSDWAGGQKVLYSLVYGIKKYYNKDFEVEVACGSENGMLLPELEKIGIKYYIVKDLVREISPIKDLKAYFQIKKIIEKGNYDVVHVHSSKAGCLGRLAAKKLGVKNVIYTIHGWWPIEQYEDLKRKLFINAERFAAKYCDKLVFLCERDLRKARSWKIGLEEQYTIIHNAIIPIANIKKGKLRKELNLSADIKIIGNVARLDPPKNPIRFLKVAKEILKERNDVVFVWIGGSIVDDKYGKEVENFLESNEELKKKVYFLPFRKDAIELMADFDVFLLTSDAEGMPLVILEAMNLGIPVISTGVGCMSEIREIKISNCERMLAKYVLELFDNSIIRSNYLNQNYYFKFLKKYVNLYLNQ</sequence>